<comment type="caution">
    <text evidence="3">The sequence shown here is derived from an EMBL/GenBank/DDBJ whole genome shotgun (WGS) entry which is preliminary data.</text>
</comment>
<feature type="domain" description="FHA" evidence="2">
    <location>
        <begin position="102"/>
        <end position="153"/>
    </location>
</feature>
<dbReference type="Pfam" id="PF01580">
    <property type="entry name" value="FtsK_SpoIIIE"/>
    <property type="match status" value="1"/>
</dbReference>
<evidence type="ECO:0000259" key="2">
    <source>
        <dbReference type="PROSITE" id="PS50006"/>
    </source>
</evidence>
<dbReference type="Gene3D" id="2.60.200.20">
    <property type="match status" value="1"/>
</dbReference>
<dbReference type="InterPro" id="IPR000253">
    <property type="entry name" value="FHA_dom"/>
</dbReference>
<dbReference type="Pfam" id="PF00498">
    <property type="entry name" value="FHA"/>
    <property type="match status" value="1"/>
</dbReference>
<evidence type="ECO:0000313" key="4">
    <source>
        <dbReference type="Proteomes" id="UP001612741"/>
    </source>
</evidence>
<evidence type="ECO:0000313" key="3">
    <source>
        <dbReference type="EMBL" id="MFI6505696.1"/>
    </source>
</evidence>
<dbReference type="InterPro" id="IPR003593">
    <property type="entry name" value="AAA+_ATPase"/>
</dbReference>
<dbReference type="PROSITE" id="PS50006">
    <property type="entry name" value="FHA_DOMAIN"/>
    <property type="match status" value="1"/>
</dbReference>
<dbReference type="Proteomes" id="UP001612741">
    <property type="component" value="Unassembled WGS sequence"/>
</dbReference>
<protein>
    <submittedName>
        <fullName evidence="3">FtsK/SpoIIIE domain-containing protein</fullName>
    </submittedName>
</protein>
<dbReference type="SMART" id="SM00382">
    <property type="entry name" value="AAA"/>
    <property type="match status" value="2"/>
</dbReference>
<keyword evidence="4" id="KW-1185">Reference proteome</keyword>
<dbReference type="InterPro" id="IPR002543">
    <property type="entry name" value="FtsK_dom"/>
</dbReference>
<dbReference type="InterPro" id="IPR008984">
    <property type="entry name" value="SMAD_FHA_dom_sf"/>
</dbReference>
<dbReference type="SUPFAM" id="SSF52540">
    <property type="entry name" value="P-loop containing nucleoside triphosphate hydrolases"/>
    <property type="match status" value="1"/>
</dbReference>
<dbReference type="InterPro" id="IPR027417">
    <property type="entry name" value="P-loop_NTPase"/>
</dbReference>
<dbReference type="SUPFAM" id="SSF49879">
    <property type="entry name" value="SMAD/FHA domain"/>
    <property type="match status" value="1"/>
</dbReference>
<dbReference type="EMBL" id="JBITGY010000022">
    <property type="protein sequence ID" value="MFI6505696.1"/>
    <property type="molecule type" value="Genomic_DNA"/>
</dbReference>
<proteinExistence type="predicted"/>
<reference evidence="3 4" key="1">
    <citation type="submission" date="2024-10" db="EMBL/GenBank/DDBJ databases">
        <title>The Natural Products Discovery Center: Release of the First 8490 Sequenced Strains for Exploring Actinobacteria Biosynthetic Diversity.</title>
        <authorList>
            <person name="Kalkreuter E."/>
            <person name="Kautsar S.A."/>
            <person name="Yang D."/>
            <person name="Bader C.D."/>
            <person name="Teijaro C.N."/>
            <person name="Fluegel L."/>
            <person name="Davis C.M."/>
            <person name="Simpson J.R."/>
            <person name="Lauterbach L."/>
            <person name="Steele A.D."/>
            <person name="Gui C."/>
            <person name="Meng S."/>
            <person name="Li G."/>
            <person name="Viehrig K."/>
            <person name="Ye F."/>
            <person name="Su P."/>
            <person name="Kiefer A.F."/>
            <person name="Nichols A."/>
            <person name="Cepeda A.J."/>
            <person name="Yan W."/>
            <person name="Fan B."/>
            <person name="Jiang Y."/>
            <person name="Adhikari A."/>
            <person name="Zheng C.-J."/>
            <person name="Schuster L."/>
            <person name="Cowan T.M."/>
            <person name="Smanski M.J."/>
            <person name="Chevrette M.G."/>
            <person name="De Carvalho L.P.S."/>
            <person name="Shen B."/>
        </authorList>
    </citation>
    <scope>NUCLEOTIDE SEQUENCE [LARGE SCALE GENOMIC DNA]</scope>
    <source>
        <strain evidence="3 4">NPDC050545</strain>
    </source>
</reference>
<evidence type="ECO:0000256" key="1">
    <source>
        <dbReference type="ARBA" id="ARBA00022553"/>
    </source>
</evidence>
<sequence>MIIRLSVRDPELATEHDLEVVAEPATKLASLLGALPPRPCYAGRVKLDPGQSFAESPLVPGMVIGVGEPVPGGRPVPPAAGALRVVAGPDLGRVIWLAPGGHVVGRDRAAAVRLVRDERISRMHARLHVGLTGELTVTDLGSTNGTLVDGTPVTGAAHLTPPALLEVGDDVLRWAPLPPARPRTERGPDGLIAFDRVPGSLPAAPDELDLTLAAHCAAPGLWSRDTAAPDGLKLRVGTSGEPVTVNLREIGVLGVVGPRLPADGLVRWLLIQLATLRAPGDLRLVVISAGGGEHLTWTRWLPHLTGDAVTCLVGNTDRTRADRVEELHARMKSGDRAGEVVVLLDGARTLRDLPGVRELLRKGPSAGIYTICADRRGMHECRAACELDGTDLLLTRPGADLPEPVRPEQLTAETAEEIARALAPMRDRARRAAPVRLLDLLTPMEQWGSGPVTSVVVGADVAGPVHADVSGTTPLVHGAGPDVPRSLVLSLLMANRPDELVLVLAGEVFAPFAACPHVSALLPALDAPGAARLLASLKAEVRRRSSLPGQPHLVLVAEESEAARELARAAAGRPDIHVVRTASLAAGPPGAGVIEQDGAPPRFFRTGGLDEPPPTGDTPATTRLLTWSELGLPRPAAPAPARTQLDLAIEQVIQAAAELAVAAPYRPVLPPLPGRLEGVRRSGRAVPYGLMDDAAHQAQPALAFDPAGAERLVVTGGPGSGRTTFARTLISGLTRHPVWIYAIEDTPGDLAAYAAHCGAVVSPSEPDRVRRLVTWLAAEAARRTAGRSPDPVIVLVVDGWESPGIAPALRTSLRELAETGPPLGIHMVATGAGPGGAPFTRQLMLGHEGAPPGRGVDAGSALPIQIALPPEPGPPLTAARPFPPMPAVVAPGELGRVTGIPIGVGGPDVTTIGLDLLGTGPHTVLVSGPPGSGRSNAALLFAGALVERGVNVLALARPGSPLDGLPGARLLSGTRFTDDDLRAEAAGWAEFAVVVDDLDRLAVTARPGRRTLLQESAAGCGTRTLVLAGDATPMLEGRRHSLGEVVTTVFRSGARIVLAPSGLAAALVHGLVLEPDEYLGGPPGRGYLSAPGRTTLVQLARASRA</sequence>
<gene>
    <name evidence="3" type="ORF">ACIBG2_50540</name>
</gene>
<keyword evidence="1" id="KW-0597">Phosphoprotein</keyword>
<dbReference type="RefSeq" id="WP_397092013.1">
    <property type="nucleotide sequence ID" value="NZ_JBITGY010000022.1"/>
</dbReference>
<accession>A0ABW7ZC20</accession>
<dbReference type="SMART" id="SM00240">
    <property type="entry name" value="FHA"/>
    <property type="match status" value="1"/>
</dbReference>
<organism evidence="3 4">
    <name type="scientific">Nonomuraea typhae</name>
    <dbReference type="NCBI Taxonomy" id="2603600"/>
    <lineage>
        <taxon>Bacteria</taxon>
        <taxon>Bacillati</taxon>
        <taxon>Actinomycetota</taxon>
        <taxon>Actinomycetes</taxon>
        <taxon>Streptosporangiales</taxon>
        <taxon>Streptosporangiaceae</taxon>
        <taxon>Nonomuraea</taxon>
    </lineage>
</organism>
<dbReference type="CDD" id="cd00060">
    <property type="entry name" value="FHA"/>
    <property type="match status" value="1"/>
</dbReference>
<dbReference type="Gene3D" id="3.40.50.300">
    <property type="entry name" value="P-loop containing nucleotide triphosphate hydrolases"/>
    <property type="match status" value="3"/>
</dbReference>
<name>A0ABW7ZC20_9ACTN</name>